<dbReference type="Pfam" id="PF19801">
    <property type="entry name" value="DUF6284"/>
    <property type="match status" value="1"/>
</dbReference>
<proteinExistence type="predicted"/>
<evidence type="ECO:0000313" key="1">
    <source>
        <dbReference type="EMBL" id="PPK94227.1"/>
    </source>
</evidence>
<keyword evidence="2" id="KW-1185">Reference proteome</keyword>
<dbReference type="RefSeq" id="WP_211291094.1">
    <property type="nucleotide sequence ID" value="NZ_PTJD01000008.1"/>
</dbReference>
<comment type="caution">
    <text evidence="1">The sequence shown here is derived from an EMBL/GenBank/DDBJ whole genome shotgun (WGS) entry which is preliminary data.</text>
</comment>
<dbReference type="Proteomes" id="UP000239485">
    <property type="component" value="Unassembled WGS sequence"/>
</dbReference>
<gene>
    <name evidence="1" type="ORF">CLV92_108129</name>
</gene>
<protein>
    <submittedName>
        <fullName evidence="1">Uncharacterized protein</fullName>
    </submittedName>
</protein>
<dbReference type="InterPro" id="IPR046251">
    <property type="entry name" value="DUF6284"/>
</dbReference>
<evidence type="ECO:0000313" key="2">
    <source>
        <dbReference type="Proteomes" id="UP000239485"/>
    </source>
</evidence>
<organism evidence="1 2">
    <name type="scientific">Kineococcus xinjiangensis</name>
    <dbReference type="NCBI Taxonomy" id="512762"/>
    <lineage>
        <taxon>Bacteria</taxon>
        <taxon>Bacillati</taxon>
        <taxon>Actinomycetota</taxon>
        <taxon>Actinomycetes</taxon>
        <taxon>Kineosporiales</taxon>
        <taxon>Kineosporiaceae</taxon>
        <taxon>Kineococcus</taxon>
    </lineage>
</organism>
<reference evidence="1 2" key="1">
    <citation type="submission" date="2018-02" db="EMBL/GenBank/DDBJ databases">
        <title>Genomic Encyclopedia of Archaeal and Bacterial Type Strains, Phase II (KMG-II): from individual species to whole genera.</title>
        <authorList>
            <person name="Goeker M."/>
        </authorList>
    </citation>
    <scope>NUCLEOTIDE SEQUENCE [LARGE SCALE GENOMIC DNA]</scope>
    <source>
        <strain evidence="1 2">DSM 22857</strain>
    </source>
</reference>
<name>A0A2S6IJ29_9ACTN</name>
<accession>A0A2S6IJ29</accession>
<dbReference type="EMBL" id="PTJD01000008">
    <property type="protein sequence ID" value="PPK94227.1"/>
    <property type="molecule type" value="Genomic_DNA"/>
</dbReference>
<dbReference type="AlphaFoldDB" id="A0A2S6IJ29"/>
<sequence length="88" mass="9374">MSKLHRRPRAALRNNAGPTRAELTAIEAEWSLIAAELALVDAEVAALAAGSAVSELARRRVRRAEVRVAVEARSWAGRRAGMTAEAAA</sequence>